<evidence type="ECO:0000256" key="1">
    <source>
        <dbReference type="SAM" id="MobiDB-lite"/>
    </source>
</evidence>
<name>A0AB37ZW73_PSESX</name>
<accession>A0AB37ZW73</accession>
<dbReference type="EMBL" id="FNHM01000016">
    <property type="protein sequence ID" value="SDO17254.1"/>
    <property type="molecule type" value="Genomic_DNA"/>
</dbReference>
<organism evidence="2 3">
    <name type="scientific">Pseudomonas syringae</name>
    <dbReference type="NCBI Taxonomy" id="317"/>
    <lineage>
        <taxon>Bacteria</taxon>
        <taxon>Pseudomonadati</taxon>
        <taxon>Pseudomonadota</taxon>
        <taxon>Gammaproteobacteria</taxon>
        <taxon>Pseudomonadales</taxon>
        <taxon>Pseudomonadaceae</taxon>
        <taxon>Pseudomonas</taxon>
    </lineage>
</organism>
<reference evidence="2 3" key="1">
    <citation type="submission" date="2016-10" db="EMBL/GenBank/DDBJ databases">
        <authorList>
            <person name="Varghese N."/>
            <person name="Submissions S."/>
        </authorList>
    </citation>
    <scope>NUCLEOTIDE SEQUENCE [LARGE SCALE GENOMIC DNA]</scope>
    <source>
        <strain evidence="2 3">BS2122</strain>
    </source>
</reference>
<feature type="compositionally biased region" description="Polar residues" evidence="1">
    <location>
        <begin position="1"/>
        <end position="10"/>
    </location>
</feature>
<sequence>MRNGVTANKPHTQDSRTVAAMPKIKPPISKPTIGMMGMFQNIAGRLIAL</sequence>
<gene>
    <name evidence="2" type="ORF">SAMN05444505_11645</name>
</gene>
<comment type="caution">
    <text evidence="2">The sequence shown here is derived from an EMBL/GenBank/DDBJ whole genome shotgun (WGS) entry which is preliminary data.</text>
</comment>
<evidence type="ECO:0000313" key="3">
    <source>
        <dbReference type="Proteomes" id="UP000183853"/>
    </source>
</evidence>
<proteinExistence type="predicted"/>
<evidence type="ECO:0000313" key="2">
    <source>
        <dbReference type="EMBL" id="SDO17254.1"/>
    </source>
</evidence>
<protein>
    <submittedName>
        <fullName evidence="2">Uncharacterized protein</fullName>
    </submittedName>
</protein>
<dbReference type="Proteomes" id="UP000183853">
    <property type="component" value="Unassembled WGS sequence"/>
</dbReference>
<dbReference type="AlphaFoldDB" id="A0AB37ZW73"/>
<feature type="region of interest" description="Disordered" evidence="1">
    <location>
        <begin position="1"/>
        <end position="26"/>
    </location>
</feature>